<dbReference type="AlphaFoldDB" id="A0A1W6LN57"/>
<evidence type="ECO:0000313" key="2">
    <source>
        <dbReference type="Proteomes" id="UP000193334"/>
    </source>
</evidence>
<evidence type="ECO:0008006" key="3">
    <source>
        <dbReference type="Google" id="ProtNLM"/>
    </source>
</evidence>
<reference evidence="2" key="1">
    <citation type="submission" date="2017-04" db="EMBL/GenBank/DDBJ databases">
        <title>Comparative genomics and description of representatives of a novel lineage of planctomycetes thriving in anoxic sediments.</title>
        <authorList>
            <person name="Spring S."/>
            <person name="Bunk B."/>
            <person name="Sproer C."/>
        </authorList>
    </citation>
    <scope>NUCLEOTIDE SEQUENCE [LARGE SCALE GENOMIC DNA]</scope>
    <source>
        <strain evidence="2">ST-PulAB-D4</strain>
    </source>
</reference>
<proteinExistence type="predicted"/>
<dbReference type="KEGG" id="pbp:STSP1_01583"/>
<keyword evidence="2" id="KW-1185">Reference proteome</keyword>
<dbReference type="STRING" id="1941349.STSP1_01583"/>
<dbReference type="EMBL" id="CP021023">
    <property type="protein sequence ID" value="ARN57186.1"/>
    <property type="molecule type" value="Genomic_DNA"/>
</dbReference>
<protein>
    <recommendedName>
        <fullName evidence="3">Apea-like HEPN domain-containing protein</fullName>
    </recommendedName>
</protein>
<dbReference type="RefSeq" id="WP_085755851.1">
    <property type="nucleotide sequence ID" value="NZ_CP021023.1"/>
</dbReference>
<sequence>MFLVKDTIEQRDELIKSLEDLDTAVAVVIAAAHFEWTLRRCILALGTNPTKEIKDEEGALYKCCGLDGYKDAWKEEVKNQTGENLAEVVSSWEEVRKAFELRNRLVHGSGGSTGKEYGRDRIDVLLKSARELTDYAEKHGKKIYGNNIVRKEKRE</sequence>
<evidence type="ECO:0000313" key="1">
    <source>
        <dbReference type="EMBL" id="ARN57186.1"/>
    </source>
</evidence>
<name>A0A1W6LN57_9BACT</name>
<dbReference type="Proteomes" id="UP000193334">
    <property type="component" value="Chromosome"/>
</dbReference>
<organism evidence="1 2">
    <name type="scientific">Sedimentisphaera salicampi</name>
    <dbReference type="NCBI Taxonomy" id="1941349"/>
    <lineage>
        <taxon>Bacteria</taxon>
        <taxon>Pseudomonadati</taxon>
        <taxon>Planctomycetota</taxon>
        <taxon>Phycisphaerae</taxon>
        <taxon>Sedimentisphaerales</taxon>
        <taxon>Sedimentisphaeraceae</taxon>
        <taxon>Sedimentisphaera</taxon>
    </lineage>
</organism>
<accession>A0A1W6LN57</accession>
<gene>
    <name evidence="1" type="ORF">STSP1_01583</name>
</gene>